<organism evidence="1 2">
    <name type="scientific">Candidatus Daviesbacteria bacterium RIFCSPLOWO2_01_FULL_40_24</name>
    <dbReference type="NCBI Taxonomy" id="1797787"/>
    <lineage>
        <taxon>Bacteria</taxon>
        <taxon>Candidatus Daviesiibacteriota</taxon>
    </lineage>
</organism>
<dbReference type="Proteomes" id="UP000178017">
    <property type="component" value="Unassembled WGS sequence"/>
</dbReference>
<gene>
    <name evidence="1" type="ORF">A3B49_02325</name>
</gene>
<protein>
    <submittedName>
        <fullName evidence="1">Uncharacterized protein</fullName>
    </submittedName>
</protein>
<sequence length="105" mass="11590">MSIGPEFIAENMGYWLNLPVLIERNRSDETELIPGVVSSIDPGKGKVLIRGLIEGVEYAAPLELLRSGRAWSRKGHLRYSLLPQSRGFVSDRGSGSLIPGNLWVE</sequence>
<dbReference type="AlphaFoldDB" id="A0A1F5MIQ5"/>
<reference evidence="1 2" key="1">
    <citation type="journal article" date="2016" name="Nat. Commun.">
        <title>Thousands of microbial genomes shed light on interconnected biogeochemical processes in an aquifer system.</title>
        <authorList>
            <person name="Anantharaman K."/>
            <person name="Brown C.T."/>
            <person name="Hug L.A."/>
            <person name="Sharon I."/>
            <person name="Castelle C.J."/>
            <person name="Probst A.J."/>
            <person name="Thomas B.C."/>
            <person name="Singh A."/>
            <person name="Wilkins M.J."/>
            <person name="Karaoz U."/>
            <person name="Brodie E.L."/>
            <person name="Williams K.H."/>
            <person name="Hubbard S.S."/>
            <person name="Banfield J.F."/>
        </authorList>
    </citation>
    <scope>NUCLEOTIDE SEQUENCE [LARGE SCALE GENOMIC DNA]</scope>
</reference>
<evidence type="ECO:0000313" key="2">
    <source>
        <dbReference type="Proteomes" id="UP000178017"/>
    </source>
</evidence>
<proteinExistence type="predicted"/>
<name>A0A1F5MIQ5_9BACT</name>
<dbReference type="EMBL" id="MFDO01000021">
    <property type="protein sequence ID" value="OGE65242.1"/>
    <property type="molecule type" value="Genomic_DNA"/>
</dbReference>
<accession>A0A1F5MIQ5</accession>
<evidence type="ECO:0000313" key="1">
    <source>
        <dbReference type="EMBL" id="OGE65242.1"/>
    </source>
</evidence>
<comment type="caution">
    <text evidence="1">The sequence shown here is derived from an EMBL/GenBank/DDBJ whole genome shotgun (WGS) entry which is preliminary data.</text>
</comment>